<feature type="compositionally biased region" description="Low complexity" evidence="6">
    <location>
        <begin position="130"/>
        <end position="140"/>
    </location>
</feature>
<reference evidence="10" key="3">
    <citation type="journal article" date="2017" name="Nature">
        <title>Genome sequence of the progenitor of the wheat D genome Aegilops tauschii.</title>
        <authorList>
            <person name="Luo M.C."/>
            <person name="Gu Y.Q."/>
            <person name="Puiu D."/>
            <person name="Wang H."/>
            <person name="Twardziok S.O."/>
            <person name="Deal K.R."/>
            <person name="Huo N."/>
            <person name="Zhu T."/>
            <person name="Wang L."/>
            <person name="Wang Y."/>
            <person name="McGuire P.E."/>
            <person name="Liu S."/>
            <person name="Long H."/>
            <person name="Ramasamy R.K."/>
            <person name="Rodriguez J.C."/>
            <person name="Van S.L."/>
            <person name="Yuan L."/>
            <person name="Wang Z."/>
            <person name="Xia Z."/>
            <person name="Xiao L."/>
            <person name="Anderson O.D."/>
            <person name="Ouyang S."/>
            <person name="Liang Y."/>
            <person name="Zimin A.V."/>
            <person name="Pertea G."/>
            <person name="Qi P."/>
            <person name="Bennetzen J.L."/>
            <person name="Dai X."/>
            <person name="Dawson M.W."/>
            <person name="Muller H.G."/>
            <person name="Kugler K."/>
            <person name="Rivarola-Duarte L."/>
            <person name="Spannagl M."/>
            <person name="Mayer K.F.X."/>
            <person name="Lu F.H."/>
            <person name="Bevan M.W."/>
            <person name="Leroy P."/>
            <person name="Li P."/>
            <person name="You F.M."/>
            <person name="Sun Q."/>
            <person name="Liu Z."/>
            <person name="Lyons E."/>
            <person name="Wicker T."/>
            <person name="Salzberg S.L."/>
            <person name="Devos K.M."/>
            <person name="Dvorak J."/>
        </authorList>
    </citation>
    <scope>NUCLEOTIDE SEQUENCE [LARGE SCALE GENOMIC DNA]</scope>
    <source>
        <strain evidence="10">cv. AL8/78</strain>
    </source>
</reference>
<evidence type="ECO:0000256" key="5">
    <source>
        <dbReference type="PROSITE-ProRule" id="PRU00358"/>
    </source>
</evidence>
<evidence type="ECO:0000256" key="2">
    <source>
        <dbReference type="ARBA" id="ARBA00022454"/>
    </source>
</evidence>
<reference evidence="10" key="4">
    <citation type="submission" date="2019-03" db="UniProtKB">
        <authorList>
            <consortium name="EnsemblPlants"/>
        </authorList>
    </citation>
    <scope>IDENTIFICATION</scope>
</reference>
<dbReference type="GO" id="GO:0042054">
    <property type="term" value="F:histone methyltransferase activity"/>
    <property type="evidence" value="ECO:0007669"/>
    <property type="project" value="InterPro"/>
</dbReference>
<protein>
    <recommendedName>
        <fullName evidence="12">SET domain-containing protein</fullName>
    </recommendedName>
</protein>
<keyword evidence="2" id="KW-0158">Chromosome</keyword>
<dbReference type="SMART" id="SM00317">
    <property type="entry name" value="SET"/>
    <property type="match status" value="1"/>
</dbReference>
<reference evidence="11" key="1">
    <citation type="journal article" date="2014" name="Science">
        <title>Ancient hybridizations among the ancestral genomes of bread wheat.</title>
        <authorList>
            <consortium name="International Wheat Genome Sequencing Consortium,"/>
            <person name="Marcussen T."/>
            <person name="Sandve S.R."/>
            <person name="Heier L."/>
            <person name="Spannagl M."/>
            <person name="Pfeifer M."/>
            <person name="Jakobsen K.S."/>
            <person name="Wulff B.B."/>
            <person name="Steuernagel B."/>
            <person name="Mayer K.F."/>
            <person name="Olsen O.A."/>
        </authorList>
    </citation>
    <scope>NUCLEOTIDE SEQUENCE [LARGE SCALE GENOMIC DNA]</scope>
    <source>
        <strain evidence="11">cv. AL8/78</strain>
    </source>
</reference>
<dbReference type="PANTHER" id="PTHR45660:SF92">
    <property type="entry name" value="SET DOMAIN-CONTAINING PROTEIN"/>
    <property type="match status" value="1"/>
</dbReference>
<evidence type="ECO:0000313" key="11">
    <source>
        <dbReference type="Proteomes" id="UP000015105"/>
    </source>
</evidence>
<dbReference type="PROSITE" id="PS51575">
    <property type="entry name" value="SAM_MT43_SUVAR39_2"/>
    <property type="match status" value="1"/>
</dbReference>
<dbReference type="Gramene" id="AET1Gv20098600.1">
    <property type="protein sequence ID" value="AET1Gv20098600.1"/>
    <property type="gene ID" value="AET1Gv20098600"/>
</dbReference>
<evidence type="ECO:0000256" key="1">
    <source>
        <dbReference type="ARBA" id="ARBA00004286"/>
    </source>
</evidence>
<dbReference type="EnsemblPlants" id="AET1Gv20098600.1">
    <property type="protein sequence ID" value="AET1Gv20098600.1"/>
    <property type="gene ID" value="AET1Gv20098600"/>
</dbReference>
<keyword evidence="11" id="KW-1185">Reference proteome</keyword>
<evidence type="ECO:0000259" key="7">
    <source>
        <dbReference type="PROSITE" id="PS50280"/>
    </source>
</evidence>
<dbReference type="GO" id="GO:0008270">
    <property type="term" value="F:zinc ion binding"/>
    <property type="evidence" value="ECO:0007669"/>
    <property type="project" value="InterPro"/>
</dbReference>
<feature type="domain" description="SET" evidence="7">
    <location>
        <begin position="511"/>
        <end position="659"/>
    </location>
</feature>
<evidence type="ECO:0000259" key="8">
    <source>
        <dbReference type="PROSITE" id="PS50867"/>
    </source>
</evidence>
<keyword evidence="3" id="KW-0156">Chromatin regulator</keyword>
<dbReference type="SUPFAM" id="SSF88697">
    <property type="entry name" value="PUA domain-like"/>
    <property type="match status" value="1"/>
</dbReference>
<proteinExistence type="predicted"/>
<dbReference type="Gene3D" id="2.30.280.10">
    <property type="entry name" value="SRA-YDG"/>
    <property type="match status" value="1"/>
</dbReference>
<dbReference type="GO" id="GO:0005634">
    <property type="term" value="C:nucleus"/>
    <property type="evidence" value="ECO:0007669"/>
    <property type="project" value="UniProtKB-SubCell"/>
</dbReference>
<evidence type="ECO:0000259" key="9">
    <source>
        <dbReference type="PROSITE" id="PS51015"/>
    </source>
</evidence>
<dbReference type="InterPro" id="IPR015947">
    <property type="entry name" value="PUA-like_sf"/>
</dbReference>
<dbReference type="Pfam" id="PF02182">
    <property type="entry name" value="SAD_SRA"/>
    <property type="match status" value="1"/>
</dbReference>
<evidence type="ECO:0000256" key="6">
    <source>
        <dbReference type="SAM" id="MobiDB-lite"/>
    </source>
</evidence>
<dbReference type="InterPro" id="IPR007728">
    <property type="entry name" value="Pre-SET_dom"/>
</dbReference>
<evidence type="ECO:0000256" key="4">
    <source>
        <dbReference type="ARBA" id="ARBA00023242"/>
    </source>
</evidence>
<evidence type="ECO:0000313" key="10">
    <source>
        <dbReference type="EnsemblPlants" id="AET1Gv20098600.1"/>
    </source>
</evidence>
<dbReference type="PROSITE" id="PS50867">
    <property type="entry name" value="PRE_SET"/>
    <property type="match status" value="1"/>
</dbReference>
<evidence type="ECO:0008006" key="12">
    <source>
        <dbReference type="Google" id="ProtNLM"/>
    </source>
</evidence>
<name>A0A452XPV0_AEGTS</name>
<feature type="compositionally biased region" description="Polar residues" evidence="6">
    <location>
        <begin position="1"/>
        <end position="13"/>
    </location>
</feature>
<feature type="compositionally biased region" description="Pro residues" evidence="6">
    <location>
        <begin position="23"/>
        <end position="54"/>
    </location>
</feature>
<dbReference type="SUPFAM" id="SSF82199">
    <property type="entry name" value="SET domain"/>
    <property type="match status" value="1"/>
</dbReference>
<dbReference type="InterPro" id="IPR036987">
    <property type="entry name" value="SRA-YDG_sf"/>
</dbReference>
<dbReference type="GO" id="GO:0003690">
    <property type="term" value="F:double-stranded DNA binding"/>
    <property type="evidence" value="ECO:0007669"/>
    <property type="project" value="TreeGrafter"/>
</dbReference>
<reference evidence="10" key="5">
    <citation type="journal article" date="2021" name="G3 (Bethesda)">
        <title>Aegilops tauschii genome assembly Aet v5.0 features greater sequence contiguity and improved annotation.</title>
        <authorList>
            <person name="Wang L."/>
            <person name="Zhu T."/>
            <person name="Rodriguez J.C."/>
            <person name="Deal K.R."/>
            <person name="Dubcovsky J."/>
            <person name="McGuire P.E."/>
            <person name="Lux T."/>
            <person name="Spannagl M."/>
            <person name="Mayer K.F.X."/>
            <person name="Baldrich P."/>
            <person name="Meyers B.C."/>
            <person name="Huo N."/>
            <person name="Gu Y.Q."/>
            <person name="Zhou H."/>
            <person name="Devos K.M."/>
            <person name="Bennetzen J.L."/>
            <person name="Unver T."/>
            <person name="Budak H."/>
            <person name="Gulick P.J."/>
            <person name="Galiba G."/>
            <person name="Kalapos B."/>
            <person name="Nelson D.R."/>
            <person name="Li P."/>
            <person name="You F.M."/>
            <person name="Luo M.C."/>
            <person name="Dvorak J."/>
        </authorList>
    </citation>
    <scope>NUCLEOTIDE SEQUENCE [LARGE SCALE GENOMIC DNA]</scope>
    <source>
        <strain evidence="10">cv. AL8/78</strain>
    </source>
</reference>
<feature type="domain" description="Pre-SET" evidence="8">
    <location>
        <begin position="448"/>
        <end position="508"/>
    </location>
</feature>
<dbReference type="Pfam" id="PF05033">
    <property type="entry name" value="Pre-SET"/>
    <property type="match status" value="1"/>
</dbReference>
<keyword evidence="4 5" id="KW-0539">Nucleus</keyword>
<dbReference type="InterPro" id="IPR046341">
    <property type="entry name" value="SET_dom_sf"/>
</dbReference>
<dbReference type="InterPro" id="IPR003105">
    <property type="entry name" value="SRA_YDG"/>
</dbReference>
<dbReference type="GO" id="GO:0005694">
    <property type="term" value="C:chromosome"/>
    <property type="evidence" value="ECO:0007669"/>
    <property type="project" value="UniProtKB-SubCell"/>
</dbReference>
<dbReference type="InterPro" id="IPR001214">
    <property type="entry name" value="SET_dom"/>
</dbReference>
<dbReference type="InterPro" id="IPR051357">
    <property type="entry name" value="H3K9_HMTase_SUVAR3-9"/>
</dbReference>
<dbReference type="InterPro" id="IPR025794">
    <property type="entry name" value="H3-K9-MeTrfase_plant"/>
</dbReference>
<dbReference type="AlphaFoldDB" id="A0A452XPV0"/>
<dbReference type="Pfam" id="PF00856">
    <property type="entry name" value="SET"/>
    <property type="match status" value="1"/>
</dbReference>
<accession>A0A452XPV0</accession>
<dbReference type="SMART" id="SM00466">
    <property type="entry name" value="SRA"/>
    <property type="match status" value="1"/>
</dbReference>
<dbReference type="Proteomes" id="UP000015105">
    <property type="component" value="Chromosome 1D"/>
</dbReference>
<dbReference type="PROSITE" id="PS50280">
    <property type="entry name" value="SET"/>
    <property type="match status" value="1"/>
</dbReference>
<organism evidence="10 11">
    <name type="scientific">Aegilops tauschii subsp. strangulata</name>
    <name type="common">Goatgrass</name>
    <dbReference type="NCBI Taxonomy" id="200361"/>
    <lineage>
        <taxon>Eukaryota</taxon>
        <taxon>Viridiplantae</taxon>
        <taxon>Streptophyta</taxon>
        <taxon>Embryophyta</taxon>
        <taxon>Tracheophyta</taxon>
        <taxon>Spermatophyta</taxon>
        <taxon>Magnoliopsida</taxon>
        <taxon>Liliopsida</taxon>
        <taxon>Poales</taxon>
        <taxon>Poaceae</taxon>
        <taxon>BOP clade</taxon>
        <taxon>Pooideae</taxon>
        <taxon>Triticodae</taxon>
        <taxon>Triticeae</taxon>
        <taxon>Triticinae</taxon>
        <taxon>Aegilops</taxon>
    </lineage>
</organism>
<feature type="region of interest" description="Disordered" evidence="6">
    <location>
        <begin position="1"/>
        <end position="65"/>
    </location>
</feature>
<evidence type="ECO:0000256" key="3">
    <source>
        <dbReference type="ARBA" id="ARBA00022853"/>
    </source>
</evidence>
<comment type="subcellular location">
    <subcellularLocation>
        <location evidence="1">Chromosome</location>
    </subcellularLocation>
    <subcellularLocation>
        <location evidence="5">Nucleus</location>
    </subcellularLocation>
</comment>
<dbReference type="SMART" id="SM00468">
    <property type="entry name" value="PreSET"/>
    <property type="match status" value="1"/>
</dbReference>
<feature type="domain" description="YDG" evidence="9">
    <location>
        <begin position="219"/>
        <end position="367"/>
    </location>
</feature>
<dbReference type="PROSITE" id="PS51015">
    <property type="entry name" value="YDG"/>
    <property type="match status" value="1"/>
</dbReference>
<sequence>GHSAIRRSNLQSKVTRDRAMASSPPPPPPPHPLPTQIPLTPKPDPDAPQSPSPVPSTSLIPKLEPIALTPELCDVYRRELEPSPDGHPDLTGHLHFTQHQIDAVPADHRLVVSNPQPEPNPQGSIPPAHSDTSVSSSSSTAKKRARGGEMVRVNTVTPQDHIHFRSLVRRARLTFEALRGIYQREESYDGGPRNRFDLRASSKMLSRGLWLYRDVRIVGPIPGVLVGDAFHYRAELCVVGLHCTPQAGIGYIPASLVSEGHPVATSIVSSGGYLDDEDNGQVLVYSGSGGRQRNRVEHHADQTLERGNLALHYSCHYGVEVRVIRCHACDSSPSRKVYVYDGLYKAVSSTYEPGKSGRHVCKYTLVRIPGQEELGSSNWCLAKDIKDKLLANQALPPGYISPDLSNGREVLRVPVFNGVDHESSLLDFDYIARPEFPLPLSRVKQQHWGCHCVTSPCGPECGCVIKNGGGGPVYNEDGTLVRGRPVVYECGALCGCPMSCGNRATQRGMKHTLEVFRSMETEWGARTLDLIQPGAFVCEYSGDVVVTTGECEFAMDEGSVIDPKRFPKRWTEWGDASPALVGDDDDRVPRPQFPHFQEPGYVLDVSRRRNLASYISHSCTPNVFVQYVVRGGENESCPHLMVFAMDAIPPMRELSIDYGMDDQQICA</sequence>
<reference evidence="11" key="2">
    <citation type="journal article" date="2017" name="Nat. Plants">
        <title>The Aegilops tauschii genome reveals multiple impacts of transposons.</title>
        <authorList>
            <person name="Zhao G."/>
            <person name="Zou C."/>
            <person name="Li K."/>
            <person name="Wang K."/>
            <person name="Li T."/>
            <person name="Gao L."/>
            <person name="Zhang X."/>
            <person name="Wang H."/>
            <person name="Yang Z."/>
            <person name="Liu X."/>
            <person name="Jiang W."/>
            <person name="Mao L."/>
            <person name="Kong X."/>
            <person name="Jiao Y."/>
            <person name="Jia J."/>
        </authorList>
    </citation>
    <scope>NUCLEOTIDE SEQUENCE [LARGE SCALE GENOMIC DNA]</scope>
    <source>
        <strain evidence="11">cv. AL8/78</strain>
    </source>
</reference>
<dbReference type="Gene3D" id="2.170.270.10">
    <property type="entry name" value="SET domain"/>
    <property type="match status" value="1"/>
</dbReference>
<dbReference type="PANTHER" id="PTHR45660">
    <property type="entry name" value="HISTONE-LYSINE N-METHYLTRANSFERASE SETMAR"/>
    <property type="match status" value="1"/>
</dbReference>
<dbReference type="STRING" id="200361.A0A452XPV0"/>
<feature type="region of interest" description="Disordered" evidence="6">
    <location>
        <begin position="111"/>
        <end position="152"/>
    </location>
</feature>